<comment type="caution">
    <text evidence="3">The sequence shown here is derived from an EMBL/GenBank/DDBJ whole genome shotgun (WGS) entry which is preliminary data.</text>
</comment>
<gene>
    <name evidence="3" type="ORF">ACFFRO_10535</name>
</gene>
<accession>A0ABV5VCL5</accession>
<dbReference type="RefSeq" id="WP_247469549.1">
    <property type="nucleotide sequence ID" value="NZ_JBHMAR010000009.1"/>
</dbReference>
<keyword evidence="4" id="KW-1185">Reference proteome</keyword>
<dbReference type="PROSITE" id="PS51257">
    <property type="entry name" value="PROKAR_LIPOPROTEIN"/>
    <property type="match status" value="1"/>
</dbReference>
<name>A0ABV5VCL5_9ACTN</name>
<evidence type="ECO:0000259" key="2">
    <source>
        <dbReference type="Pfam" id="PF14062"/>
    </source>
</evidence>
<evidence type="ECO:0000256" key="1">
    <source>
        <dbReference type="SAM" id="MobiDB-lite"/>
    </source>
</evidence>
<dbReference type="Proteomes" id="UP001589703">
    <property type="component" value="Unassembled WGS sequence"/>
</dbReference>
<organism evidence="3 4">
    <name type="scientific">Streptomyces thermocoprophilus</name>
    <dbReference type="NCBI Taxonomy" id="78356"/>
    <lineage>
        <taxon>Bacteria</taxon>
        <taxon>Bacillati</taxon>
        <taxon>Actinomycetota</taxon>
        <taxon>Actinomycetes</taxon>
        <taxon>Kitasatosporales</taxon>
        <taxon>Streptomycetaceae</taxon>
        <taxon>Streptomyces</taxon>
    </lineage>
</organism>
<reference evidence="3 4" key="1">
    <citation type="submission" date="2024-09" db="EMBL/GenBank/DDBJ databases">
        <authorList>
            <person name="Sun Q."/>
            <person name="Mori K."/>
        </authorList>
    </citation>
    <scope>NUCLEOTIDE SEQUENCE [LARGE SCALE GENOMIC DNA]</scope>
    <source>
        <strain evidence="3 4">JCM 10918</strain>
    </source>
</reference>
<dbReference type="EMBL" id="JBHMAR010000009">
    <property type="protein sequence ID" value="MFB9735566.1"/>
    <property type="molecule type" value="Genomic_DNA"/>
</dbReference>
<proteinExistence type="predicted"/>
<feature type="region of interest" description="Disordered" evidence="1">
    <location>
        <begin position="122"/>
        <end position="150"/>
    </location>
</feature>
<sequence length="150" mass="16395">MLVRARNGYDVPALLNWLGACNYGITGAEHQAVLRYFHEEHGAELVTLEDQVLELLVTRRPRTPKSVALAALEHYAHCSDIVDQGVGNIEDLAASQLRRTGWCFWWDIGLTIEYVAHHDQAHRAPSPSPSCAPVSPGRGPSRSAATATAT</sequence>
<evidence type="ECO:0000313" key="4">
    <source>
        <dbReference type="Proteomes" id="UP001589703"/>
    </source>
</evidence>
<dbReference type="InterPro" id="IPR025349">
    <property type="entry name" value="DUF4253"/>
</dbReference>
<feature type="domain" description="DUF4253" evidence="2">
    <location>
        <begin position="1"/>
        <end position="107"/>
    </location>
</feature>
<evidence type="ECO:0000313" key="3">
    <source>
        <dbReference type="EMBL" id="MFB9735566.1"/>
    </source>
</evidence>
<protein>
    <submittedName>
        <fullName evidence="3">DUF4253 domain-containing protein</fullName>
    </submittedName>
</protein>
<dbReference type="Pfam" id="PF14062">
    <property type="entry name" value="DUF4253"/>
    <property type="match status" value="1"/>
</dbReference>